<dbReference type="Pfam" id="PF03444">
    <property type="entry name" value="WHD_HrcA"/>
    <property type="match status" value="1"/>
</dbReference>
<dbReference type="PANTHER" id="PTHR34824">
    <property type="entry name" value="HEAT-INDUCIBLE TRANSCRIPTION REPRESSOR HRCA"/>
    <property type="match status" value="1"/>
</dbReference>
<dbReference type="GO" id="GO:0045892">
    <property type="term" value="P:negative regulation of DNA-templated transcription"/>
    <property type="evidence" value="ECO:0007669"/>
    <property type="project" value="UniProtKB-UniRule"/>
</dbReference>
<dbReference type="InterPro" id="IPR002571">
    <property type="entry name" value="HrcA"/>
</dbReference>
<evidence type="ECO:0000259" key="7">
    <source>
        <dbReference type="Pfam" id="PF03444"/>
    </source>
</evidence>
<dbReference type="PANTHER" id="PTHR34824:SF1">
    <property type="entry name" value="HEAT-INDUCIBLE TRANSCRIPTION REPRESSOR HRCA"/>
    <property type="match status" value="1"/>
</dbReference>
<evidence type="ECO:0000256" key="2">
    <source>
        <dbReference type="ARBA" id="ARBA00023015"/>
    </source>
</evidence>
<dbReference type="SUPFAM" id="SSF55781">
    <property type="entry name" value="GAF domain-like"/>
    <property type="match status" value="1"/>
</dbReference>
<dbReference type="Pfam" id="PF01628">
    <property type="entry name" value="HrcA"/>
    <property type="match status" value="1"/>
</dbReference>
<organism evidence="8 9">
    <name type="scientific">candidate division CPR1 bacterium GW2011_GWA2_42_17</name>
    <dbReference type="NCBI Taxonomy" id="1618341"/>
    <lineage>
        <taxon>Bacteria</taxon>
        <taxon>candidate division CPR1</taxon>
    </lineage>
</organism>
<dbReference type="InterPro" id="IPR029016">
    <property type="entry name" value="GAF-like_dom_sf"/>
</dbReference>
<dbReference type="Gene3D" id="3.30.450.40">
    <property type="match status" value="1"/>
</dbReference>
<reference evidence="8 9" key="1">
    <citation type="journal article" date="2015" name="Nature">
        <title>rRNA introns, odd ribosomes, and small enigmatic genomes across a large radiation of phyla.</title>
        <authorList>
            <person name="Brown C.T."/>
            <person name="Hug L.A."/>
            <person name="Thomas B.C."/>
            <person name="Sharon I."/>
            <person name="Castelle C.J."/>
            <person name="Singh A."/>
            <person name="Wilkins M.J."/>
            <person name="Williams K.H."/>
            <person name="Banfield J.F."/>
        </authorList>
    </citation>
    <scope>NUCLEOTIDE SEQUENCE [LARGE SCALE GENOMIC DNA]</scope>
</reference>
<keyword evidence="1 5" id="KW-0678">Repressor</keyword>
<comment type="similarity">
    <text evidence="5">Belongs to the HrcA family.</text>
</comment>
<keyword evidence="4 5" id="KW-0804">Transcription</keyword>
<proteinExistence type="inferred from homology"/>
<evidence type="ECO:0000256" key="4">
    <source>
        <dbReference type="ARBA" id="ARBA00023163"/>
    </source>
</evidence>
<dbReference type="AlphaFoldDB" id="A0A0G0Z4L2"/>
<gene>
    <name evidence="5" type="primary">hrcA</name>
    <name evidence="8" type="ORF">UV05_C0026G0005</name>
</gene>
<feature type="domain" description="Winged helix-turn-helix transcription repressor HrcA DNA-binding" evidence="7">
    <location>
        <begin position="3"/>
        <end position="73"/>
    </location>
</feature>
<dbReference type="EMBL" id="LCCZ01000026">
    <property type="protein sequence ID" value="KKS43639.1"/>
    <property type="molecule type" value="Genomic_DNA"/>
</dbReference>
<evidence type="ECO:0000256" key="5">
    <source>
        <dbReference type="HAMAP-Rule" id="MF_00081"/>
    </source>
</evidence>
<dbReference type="InterPro" id="IPR005104">
    <property type="entry name" value="WHTH_HrcA_DNA-bd"/>
</dbReference>
<dbReference type="Gene3D" id="1.10.10.10">
    <property type="entry name" value="Winged helix-like DNA-binding domain superfamily/Winged helix DNA-binding domain"/>
    <property type="match status" value="1"/>
</dbReference>
<dbReference type="Proteomes" id="UP000034875">
    <property type="component" value="Unassembled WGS sequence"/>
</dbReference>
<keyword evidence="3 5" id="KW-0346">Stress response</keyword>
<name>A0A0G0Z4L2_9BACT</name>
<dbReference type="HAMAP" id="MF_00081">
    <property type="entry name" value="HrcA"/>
    <property type="match status" value="1"/>
</dbReference>
<protein>
    <recommendedName>
        <fullName evidence="5">Heat-inducible transcription repressor HrcA</fullName>
    </recommendedName>
</protein>
<dbReference type="InterPro" id="IPR021153">
    <property type="entry name" value="HrcA_C"/>
</dbReference>
<evidence type="ECO:0000313" key="9">
    <source>
        <dbReference type="Proteomes" id="UP000034875"/>
    </source>
</evidence>
<dbReference type="SUPFAM" id="SSF46785">
    <property type="entry name" value="Winged helix' DNA-binding domain"/>
    <property type="match status" value="1"/>
</dbReference>
<dbReference type="InterPro" id="IPR036390">
    <property type="entry name" value="WH_DNA-bd_sf"/>
</dbReference>
<comment type="caution">
    <text evidence="8">The sequence shown here is derived from an EMBL/GenBank/DDBJ whole genome shotgun (WGS) entry which is preliminary data.</text>
</comment>
<evidence type="ECO:0000313" key="8">
    <source>
        <dbReference type="EMBL" id="KKS43639.1"/>
    </source>
</evidence>
<accession>A0A0G0Z4L2</accession>
<dbReference type="PATRIC" id="fig|1618341.3.peg.460"/>
<keyword evidence="2 5" id="KW-0805">Transcription regulation</keyword>
<dbReference type="GO" id="GO:0003677">
    <property type="term" value="F:DNA binding"/>
    <property type="evidence" value="ECO:0007669"/>
    <property type="project" value="InterPro"/>
</dbReference>
<comment type="function">
    <text evidence="5">Negative regulator of class I heat shock genes (grpE-dnaK-dnaJ and groELS operons). Prevents heat-shock induction of these operons.</text>
</comment>
<dbReference type="InterPro" id="IPR036388">
    <property type="entry name" value="WH-like_DNA-bd_sf"/>
</dbReference>
<sequence length="243" mass="27243">MSDLSDRQKKILEAIIKEYVEMAEPVGSENLVGKYGLNVSSATVRNEMVNLTEMGFLAKPHTSAGRIPTVLGFRLFIKELMKEETLAVVSEVAIKQRLWDSRRDLDLLLRCAVSALSDETRNLSFAVTPDHRIFYSGACHLLNNAEFWDIDVARTALRLLDEMESISGMLSRIPQEQELGMLLGEELGYPSLNNCGTIVVHFQTPRGGVGSLAVFGPVRQNYGRVIPILRYFRDLVNELGRGW</sequence>
<evidence type="ECO:0000256" key="1">
    <source>
        <dbReference type="ARBA" id="ARBA00022491"/>
    </source>
</evidence>
<feature type="domain" description="Heat-inducible transcription repressor HrcA C-terminal" evidence="6">
    <location>
        <begin position="74"/>
        <end position="226"/>
    </location>
</feature>
<evidence type="ECO:0000259" key="6">
    <source>
        <dbReference type="Pfam" id="PF01628"/>
    </source>
</evidence>
<evidence type="ECO:0000256" key="3">
    <source>
        <dbReference type="ARBA" id="ARBA00023016"/>
    </source>
</evidence>